<dbReference type="Gene3D" id="3.30.420.10">
    <property type="entry name" value="Ribonuclease H-like superfamily/Ribonuclease H"/>
    <property type="match status" value="1"/>
</dbReference>
<dbReference type="SUPFAM" id="SSF53098">
    <property type="entry name" value="Ribonuclease H-like"/>
    <property type="match status" value="1"/>
</dbReference>
<proteinExistence type="predicted"/>
<dbReference type="PROSITE" id="PS50994">
    <property type="entry name" value="INTEGRASE"/>
    <property type="match status" value="1"/>
</dbReference>
<dbReference type="Pfam" id="PF00665">
    <property type="entry name" value="rve"/>
    <property type="match status" value="1"/>
</dbReference>
<dbReference type="PANTHER" id="PTHR46889:SF4">
    <property type="entry name" value="TRANSPOSASE INSO FOR INSERTION SEQUENCE ELEMENT IS911B-RELATED"/>
    <property type="match status" value="1"/>
</dbReference>
<dbReference type="Pfam" id="PF13333">
    <property type="entry name" value="rve_2"/>
    <property type="match status" value="1"/>
</dbReference>
<dbReference type="AlphaFoldDB" id="A0A7K0G5B4"/>
<evidence type="ECO:0000259" key="1">
    <source>
        <dbReference type="PROSITE" id="PS50994"/>
    </source>
</evidence>
<dbReference type="InterPro" id="IPR036397">
    <property type="entry name" value="RNaseH_sf"/>
</dbReference>
<feature type="domain" description="Integrase catalytic" evidence="1">
    <location>
        <begin position="135"/>
        <end position="299"/>
    </location>
</feature>
<dbReference type="Pfam" id="PF13276">
    <property type="entry name" value="HTH_21"/>
    <property type="match status" value="1"/>
</dbReference>
<dbReference type="PANTHER" id="PTHR46889">
    <property type="entry name" value="TRANSPOSASE INSF FOR INSERTION SEQUENCE IS3B-RELATED"/>
    <property type="match status" value="1"/>
</dbReference>
<dbReference type="EMBL" id="WKKH01000116">
    <property type="protein sequence ID" value="MRX78988.1"/>
    <property type="molecule type" value="Genomic_DNA"/>
</dbReference>
<sequence length="305" mass="35812">MKEGGRHLFQGRREIFGFIKEHRRIFPVEMMCKVFQVSNSGFYYWLKHPKGKRLADQDALLREIDEVYQEKKGIYGSPRITEELRKKGIKTSRPRVARLMRKFNIRSIVRKNWVSTTDSKHKYPVAENILNRDFYAARIGEKWVSDLTYIQTAEGWLYLTTVIDLADRKVIGWSLSDGMDAKSTTVKAFQMAKINRPVTSNLIFHSDRGVQYACAEFRVQLKEMPITQSMSRKGNCWDNAVAESFFKTMKTEMVYHKKFKTREQASIAIFEYIEIWYNRKRSHSTLGYLSPIEFENTLINNEKAA</sequence>
<dbReference type="GO" id="GO:0003676">
    <property type="term" value="F:nucleic acid binding"/>
    <property type="evidence" value="ECO:0007669"/>
    <property type="project" value="InterPro"/>
</dbReference>
<accession>A0A7K0G5B4</accession>
<gene>
    <name evidence="2" type="ORF">GJU39_23290</name>
</gene>
<name>A0A7K0G5B4_9SPHI</name>
<evidence type="ECO:0000313" key="3">
    <source>
        <dbReference type="Proteomes" id="UP000487757"/>
    </source>
</evidence>
<evidence type="ECO:0000313" key="2">
    <source>
        <dbReference type="EMBL" id="MRX78988.1"/>
    </source>
</evidence>
<protein>
    <submittedName>
        <fullName evidence="2">IS3 family transposase</fullName>
    </submittedName>
</protein>
<dbReference type="GO" id="GO:0015074">
    <property type="term" value="P:DNA integration"/>
    <property type="evidence" value="ECO:0007669"/>
    <property type="project" value="InterPro"/>
</dbReference>
<dbReference type="InterPro" id="IPR048020">
    <property type="entry name" value="Transpos_IS3"/>
</dbReference>
<keyword evidence="3" id="KW-1185">Reference proteome</keyword>
<comment type="caution">
    <text evidence="2">The sequence shown here is derived from an EMBL/GenBank/DDBJ whole genome shotgun (WGS) entry which is preliminary data.</text>
</comment>
<dbReference type="InterPro" id="IPR012337">
    <property type="entry name" value="RNaseH-like_sf"/>
</dbReference>
<dbReference type="InterPro" id="IPR001584">
    <property type="entry name" value="Integrase_cat-core"/>
</dbReference>
<dbReference type="NCBIfam" id="NF033516">
    <property type="entry name" value="transpos_IS3"/>
    <property type="match status" value="1"/>
</dbReference>
<organism evidence="2 3">
    <name type="scientific">Pedobacter petrophilus</name>
    <dbReference type="NCBI Taxonomy" id="1908241"/>
    <lineage>
        <taxon>Bacteria</taxon>
        <taxon>Pseudomonadati</taxon>
        <taxon>Bacteroidota</taxon>
        <taxon>Sphingobacteriia</taxon>
        <taxon>Sphingobacteriales</taxon>
        <taxon>Sphingobacteriaceae</taxon>
        <taxon>Pedobacter</taxon>
    </lineage>
</organism>
<reference evidence="2 3" key="1">
    <citation type="submission" date="2019-11" db="EMBL/GenBank/DDBJ databases">
        <title>Pedobacter petrophilus genome.</title>
        <authorList>
            <person name="Feldbauer M.J."/>
            <person name="Newman J.D."/>
        </authorList>
    </citation>
    <scope>NUCLEOTIDE SEQUENCE [LARGE SCALE GENOMIC DNA]</scope>
    <source>
        <strain evidence="2 3">LMG 29686</strain>
    </source>
</reference>
<dbReference type="Proteomes" id="UP000487757">
    <property type="component" value="Unassembled WGS sequence"/>
</dbReference>
<dbReference type="InterPro" id="IPR025948">
    <property type="entry name" value="HTH-like_dom"/>
</dbReference>
<dbReference type="InterPro" id="IPR050900">
    <property type="entry name" value="Transposase_IS3/IS150/IS904"/>
</dbReference>
<dbReference type="RefSeq" id="WP_342448242.1">
    <property type="nucleotide sequence ID" value="NZ_JBHUJQ010000001.1"/>
</dbReference>